<evidence type="ECO:0008006" key="4">
    <source>
        <dbReference type="Google" id="ProtNLM"/>
    </source>
</evidence>
<accession>A0A1M5FBE4</accession>
<feature type="region of interest" description="Disordered" evidence="1">
    <location>
        <begin position="66"/>
        <end position="100"/>
    </location>
</feature>
<organism evidence="2 3">
    <name type="scientific">Vibrio gazogenes DSM 21264 = NBRC 103151</name>
    <dbReference type="NCBI Taxonomy" id="1123492"/>
    <lineage>
        <taxon>Bacteria</taxon>
        <taxon>Pseudomonadati</taxon>
        <taxon>Pseudomonadota</taxon>
        <taxon>Gammaproteobacteria</taxon>
        <taxon>Vibrionales</taxon>
        <taxon>Vibrionaceae</taxon>
        <taxon>Vibrio</taxon>
    </lineage>
</organism>
<evidence type="ECO:0000313" key="2">
    <source>
        <dbReference type="EMBL" id="SHF88381.1"/>
    </source>
</evidence>
<protein>
    <recommendedName>
        <fullName evidence="4">DUF2635 domain-containing protein</fullName>
    </recommendedName>
</protein>
<dbReference type="RefSeq" id="WP_072961991.1">
    <property type="nucleotide sequence ID" value="NZ_FQUH01000019.1"/>
</dbReference>
<proteinExistence type="predicted"/>
<evidence type="ECO:0000256" key="1">
    <source>
        <dbReference type="SAM" id="MobiDB-lite"/>
    </source>
</evidence>
<keyword evidence="3" id="KW-1185">Reference proteome</keyword>
<evidence type="ECO:0000313" key="3">
    <source>
        <dbReference type="Proteomes" id="UP000184159"/>
    </source>
</evidence>
<dbReference type="EMBL" id="FQUH01000019">
    <property type="protein sequence ID" value="SHF88381.1"/>
    <property type="molecule type" value="Genomic_DNA"/>
</dbReference>
<name>A0A1M5FBE4_VIBGA</name>
<sequence>MLIIVKPAKENVKVRKENGAHLSVDGEQVESSSFWKRQAKAGDVVILNDDESKAWRDAIEAEKAKRREEAAKVKADLKKEADAKAKAEKAAAKKTETQGE</sequence>
<dbReference type="AlphaFoldDB" id="A0A1M5FBE4"/>
<dbReference type="Proteomes" id="UP000184159">
    <property type="component" value="Unassembled WGS sequence"/>
</dbReference>
<dbReference type="Pfam" id="PF10948">
    <property type="entry name" value="DUF2635"/>
    <property type="match status" value="1"/>
</dbReference>
<gene>
    <name evidence="2" type="ORF">SAMN02745781_03411</name>
</gene>
<reference evidence="3" key="1">
    <citation type="submission" date="2016-11" db="EMBL/GenBank/DDBJ databases">
        <authorList>
            <person name="Varghese N."/>
            <person name="Submissions S."/>
        </authorList>
    </citation>
    <scope>NUCLEOTIDE SEQUENCE [LARGE SCALE GENOMIC DNA]</scope>
    <source>
        <strain evidence="3">DSM 21264</strain>
    </source>
</reference>
<dbReference type="InterPro" id="IPR024400">
    <property type="entry name" value="DUF2635"/>
</dbReference>